<evidence type="ECO:0000313" key="3">
    <source>
        <dbReference type="EMBL" id="CAH1404085.1"/>
    </source>
</evidence>
<feature type="chain" id="PRO_5040175168" description="Neuropeptide" evidence="2">
    <location>
        <begin position="20"/>
        <end position="140"/>
    </location>
</feature>
<protein>
    <recommendedName>
        <fullName evidence="5">Neuropeptide</fullName>
    </recommendedName>
</protein>
<evidence type="ECO:0000313" key="4">
    <source>
        <dbReference type="Proteomes" id="UP001152798"/>
    </source>
</evidence>
<keyword evidence="2" id="KW-0732">Signal</keyword>
<dbReference type="Proteomes" id="UP001152798">
    <property type="component" value="Chromosome 6"/>
</dbReference>
<keyword evidence="1" id="KW-0812">Transmembrane</keyword>
<gene>
    <name evidence="3" type="ORF">NEZAVI_LOCUS12555</name>
</gene>
<dbReference type="OrthoDB" id="10465709at2759"/>
<accession>A0A9P0HK29</accession>
<proteinExistence type="predicted"/>
<evidence type="ECO:0008006" key="5">
    <source>
        <dbReference type="Google" id="ProtNLM"/>
    </source>
</evidence>
<keyword evidence="1" id="KW-1133">Transmembrane helix</keyword>
<feature type="signal peptide" evidence="2">
    <location>
        <begin position="1"/>
        <end position="19"/>
    </location>
</feature>
<reference evidence="3" key="1">
    <citation type="submission" date="2022-01" db="EMBL/GenBank/DDBJ databases">
        <authorList>
            <person name="King R."/>
        </authorList>
    </citation>
    <scope>NUCLEOTIDE SEQUENCE</scope>
</reference>
<feature type="transmembrane region" description="Helical" evidence="1">
    <location>
        <begin position="65"/>
        <end position="86"/>
    </location>
</feature>
<name>A0A9P0HK29_NEZVI</name>
<evidence type="ECO:0000256" key="2">
    <source>
        <dbReference type="SAM" id="SignalP"/>
    </source>
</evidence>
<dbReference type="EMBL" id="OV725082">
    <property type="protein sequence ID" value="CAH1404085.1"/>
    <property type="molecule type" value="Genomic_DNA"/>
</dbReference>
<organism evidence="3 4">
    <name type="scientific">Nezara viridula</name>
    <name type="common">Southern green stink bug</name>
    <name type="synonym">Cimex viridulus</name>
    <dbReference type="NCBI Taxonomy" id="85310"/>
    <lineage>
        <taxon>Eukaryota</taxon>
        <taxon>Metazoa</taxon>
        <taxon>Ecdysozoa</taxon>
        <taxon>Arthropoda</taxon>
        <taxon>Hexapoda</taxon>
        <taxon>Insecta</taxon>
        <taxon>Pterygota</taxon>
        <taxon>Neoptera</taxon>
        <taxon>Paraneoptera</taxon>
        <taxon>Hemiptera</taxon>
        <taxon>Heteroptera</taxon>
        <taxon>Panheteroptera</taxon>
        <taxon>Pentatomomorpha</taxon>
        <taxon>Pentatomoidea</taxon>
        <taxon>Pentatomidae</taxon>
        <taxon>Pentatominae</taxon>
        <taxon>Nezara</taxon>
    </lineage>
</organism>
<dbReference type="AlphaFoldDB" id="A0A9P0HK29"/>
<evidence type="ECO:0000256" key="1">
    <source>
        <dbReference type="SAM" id="Phobius"/>
    </source>
</evidence>
<sequence>MSKLRQCFLFLLFLTTSIAFWCELAVPLFIYLHISTIREGVIVSGNLGNASIADISIQQEIDDNIPIFICLAGIAMFLICVIILTCKKLRILNKIPRHVKEEILREKYFNKLMEKKVIAELNRMRAQGAFSPPPEGKNLV</sequence>
<keyword evidence="4" id="KW-1185">Reference proteome</keyword>
<keyword evidence="1" id="KW-0472">Membrane</keyword>